<proteinExistence type="predicted"/>
<sequence length="427" mass="43822">MMIMRFVTPVALVLALAVGGGAISAPAFAAKKEEKKAGPKLNVSPEVIKALQAAQKAAEAQDFAGAKAALADADSKAKSNDDKYQIGAIKLNTSIASKDNALQGEALAQMLDSGLTPADQAGQFNAVAADQALAAKNYDLAIQRAQAALAAGYKPEAINPTLAQAYFGKAGTGNASAEPARGFNVQGLAALKAAADAMKAAGQQVPAQWYQIGVGRAEAAKLPEVTEWAKMAYQADPSGANLRTLVRLFQRANPNITNRENLDVLRLLSASGGLVVAGDFLEYAEMASKTGIYGEVKSSIDLGRSKGVLNATQGSELYQTAMGRISGDKGSLGAAEADSRKAANGKIAAATADAYLGYGDYAKAAAMFELAKEKGGVDADEVNTRLGIAKTMSGDNAGAKAAFEAVQGGARKQIAGLWLAYLGTKGA</sequence>
<comment type="caution">
    <text evidence="2">The sequence shown here is derived from an EMBL/GenBank/DDBJ whole genome shotgun (WGS) entry which is preliminary data.</text>
</comment>
<keyword evidence="3" id="KW-1185">Reference proteome</keyword>
<accession>A0A401J441</accession>
<reference evidence="2 3" key="1">
    <citation type="submission" date="2014-12" db="EMBL/GenBank/DDBJ databases">
        <title>Whole genome sequencing of Sphingobium xenophagum OW59.</title>
        <authorList>
            <person name="Ohta Y."/>
            <person name="Nishi S."/>
            <person name="Hatada Y."/>
        </authorList>
    </citation>
    <scope>NUCLEOTIDE SEQUENCE [LARGE SCALE GENOMIC DNA]</scope>
    <source>
        <strain evidence="2 3">OW59</strain>
    </source>
</reference>
<name>A0A401J441_SPHXE</name>
<evidence type="ECO:0000256" key="1">
    <source>
        <dbReference type="SAM" id="SignalP"/>
    </source>
</evidence>
<gene>
    <name evidence="2" type="ORF">MBESOW_P2641</name>
</gene>
<dbReference type="Proteomes" id="UP000290975">
    <property type="component" value="Unassembled WGS sequence"/>
</dbReference>
<dbReference type="STRING" id="1192759.GCA_000277525_01813"/>
<dbReference type="AlphaFoldDB" id="A0A401J441"/>
<feature type="signal peptide" evidence="1">
    <location>
        <begin position="1"/>
        <end position="29"/>
    </location>
</feature>
<organism evidence="2 3">
    <name type="scientific">Sphingobium xenophagum</name>
    <dbReference type="NCBI Taxonomy" id="121428"/>
    <lineage>
        <taxon>Bacteria</taxon>
        <taxon>Pseudomonadati</taxon>
        <taxon>Pseudomonadota</taxon>
        <taxon>Alphaproteobacteria</taxon>
        <taxon>Sphingomonadales</taxon>
        <taxon>Sphingomonadaceae</taxon>
        <taxon>Sphingobium</taxon>
    </lineage>
</organism>
<evidence type="ECO:0000313" key="2">
    <source>
        <dbReference type="EMBL" id="GBH31385.1"/>
    </source>
</evidence>
<evidence type="ECO:0000313" key="3">
    <source>
        <dbReference type="Proteomes" id="UP000290975"/>
    </source>
</evidence>
<feature type="chain" id="PRO_5019172324" evidence="1">
    <location>
        <begin position="30"/>
        <end position="427"/>
    </location>
</feature>
<protein>
    <submittedName>
        <fullName evidence="2">Uncharacterized protein</fullName>
    </submittedName>
</protein>
<keyword evidence="1" id="KW-0732">Signal</keyword>
<dbReference type="EMBL" id="BBQY01000016">
    <property type="protein sequence ID" value="GBH31385.1"/>
    <property type="molecule type" value="Genomic_DNA"/>
</dbReference>